<comment type="similarity">
    <text evidence="1">Belongs to the isocitrate and isopropylmalate dehydrogenases family.</text>
</comment>
<dbReference type="InterPro" id="IPR024084">
    <property type="entry name" value="IsoPropMal-DH-like_dom"/>
</dbReference>
<reference evidence="4 5" key="1">
    <citation type="submission" date="2015-12" db="EMBL/GenBank/DDBJ databases">
        <authorList>
            <person name="Shamseldin A."/>
            <person name="Moawad H."/>
            <person name="Abd El-Rahim W.M."/>
            <person name="Sadowsky M.J."/>
        </authorList>
    </citation>
    <scope>NUCLEOTIDE SEQUENCE [LARGE SCALE GENOMIC DNA]</scope>
    <source>
        <strain evidence="4 5">SJ5A-1</strain>
    </source>
</reference>
<dbReference type="GO" id="GO:0004449">
    <property type="term" value="F:isocitrate dehydrogenase (NAD+) activity"/>
    <property type="evidence" value="ECO:0007669"/>
    <property type="project" value="TreeGrafter"/>
</dbReference>
<dbReference type="GO" id="GO:0006102">
    <property type="term" value="P:isocitrate metabolic process"/>
    <property type="evidence" value="ECO:0007669"/>
    <property type="project" value="TreeGrafter"/>
</dbReference>
<accession>A0A0W7WKL3</accession>
<proteinExistence type="inferred from homology"/>
<dbReference type="PANTHER" id="PTHR11835:SF34">
    <property type="entry name" value="ISOCITRATE DEHYDROGENASE [NAD] SUBUNIT ALPHA, MITOCHONDRIAL"/>
    <property type="match status" value="1"/>
</dbReference>
<dbReference type="PROSITE" id="PS00470">
    <property type="entry name" value="IDH_IMDH"/>
    <property type="match status" value="1"/>
</dbReference>
<dbReference type="InterPro" id="IPR019818">
    <property type="entry name" value="IsoCit/isopropylmalate_DH_CS"/>
</dbReference>
<comment type="caution">
    <text evidence="4">The sequence shown here is derived from an EMBL/GenBank/DDBJ whole genome shotgun (WGS) entry which is preliminary data.</text>
</comment>
<dbReference type="GO" id="GO:0006099">
    <property type="term" value="P:tricarboxylic acid cycle"/>
    <property type="evidence" value="ECO:0007669"/>
    <property type="project" value="TreeGrafter"/>
</dbReference>
<keyword evidence="5" id="KW-1185">Reference proteome</keyword>
<dbReference type="AlphaFoldDB" id="A0A0W7WKL3"/>
<dbReference type="EMBL" id="LPXO01000004">
    <property type="protein sequence ID" value="KUF11138.1"/>
    <property type="molecule type" value="Genomic_DNA"/>
</dbReference>
<gene>
    <name evidence="4" type="ORF">AVJ23_08775</name>
</gene>
<dbReference type="OrthoDB" id="9767905at2"/>
<name>A0A0W7WKL3_9RHOB</name>
<dbReference type="RefSeq" id="WP_058861802.1">
    <property type="nucleotide sequence ID" value="NZ_LPXO01000004.1"/>
</dbReference>
<evidence type="ECO:0000256" key="2">
    <source>
        <dbReference type="ARBA" id="ARBA00023002"/>
    </source>
</evidence>
<dbReference type="GO" id="GO:0051287">
    <property type="term" value="F:NAD binding"/>
    <property type="evidence" value="ECO:0007669"/>
    <property type="project" value="InterPro"/>
</dbReference>
<evidence type="ECO:0000313" key="5">
    <source>
        <dbReference type="Proteomes" id="UP000054396"/>
    </source>
</evidence>
<dbReference type="STRING" id="1685382.AVJ23_08775"/>
<sequence length="357" mass="37159">MTRLLMLDGDGIGPEIVAATRTVLEAADARHGLGLRFETAAIGFAALERHGTTLSDAVVAQALAADGVVLGPVSHNAYPPVAEGGVNPSGALRIRLDLFANIRPARTRAALPAPARTDFDLVIFRENTEGFYADRNMATGPGEVMPDPDMALALRKITRRASARIAEAAFAAAATRPAAHVTAVHKANVLRLSDGLFLEETRKVAARCPGITYDEVLVDAMAAHLVRAPERYDVIVTTNMYGDILSDLASELSGSLGVASSLNAGEARAMAQAQHGSAPDIAGQDRANPAALIGSAAMLLDWLGTRSGQARFHEAAQEIAAALDSVLAEPEARTPDLGGQGTTSGFAARLVARMGGT</sequence>
<dbReference type="Proteomes" id="UP000054396">
    <property type="component" value="Unassembled WGS sequence"/>
</dbReference>
<evidence type="ECO:0000259" key="3">
    <source>
        <dbReference type="SMART" id="SM01329"/>
    </source>
</evidence>
<evidence type="ECO:0000313" key="4">
    <source>
        <dbReference type="EMBL" id="KUF11138.1"/>
    </source>
</evidence>
<dbReference type="Pfam" id="PF00180">
    <property type="entry name" value="Iso_dh"/>
    <property type="match status" value="1"/>
</dbReference>
<dbReference type="PANTHER" id="PTHR11835">
    <property type="entry name" value="DECARBOXYLATING DEHYDROGENASES-ISOCITRATE, ISOPROPYLMALATE, TARTRATE"/>
    <property type="match status" value="1"/>
</dbReference>
<dbReference type="SUPFAM" id="SSF53659">
    <property type="entry name" value="Isocitrate/Isopropylmalate dehydrogenase-like"/>
    <property type="match status" value="1"/>
</dbReference>
<keyword evidence="2" id="KW-0560">Oxidoreductase</keyword>
<organism evidence="4 5">
    <name type="scientific">Pseudoponticoccus marisrubri</name>
    <dbReference type="NCBI Taxonomy" id="1685382"/>
    <lineage>
        <taxon>Bacteria</taxon>
        <taxon>Pseudomonadati</taxon>
        <taxon>Pseudomonadota</taxon>
        <taxon>Alphaproteobacteria</taxon>
        <taxon>Rhodobacterales</taxon>
        <taxon>Roseobacteraceae</taxon>
        <taxon>Pseudoponticoccus</taxon>
    </lineage>
</organism>
<protein>
    <submittedName>
        <fullName evidence="4">3-isopropylmalate dehydrogenase</fullName>
    </submittedName>
</protein>
<dbReference type="GO" id="GO:0000287">
    <property type="term" value="F:magnesium ion binding"/>
    <property type="evidence" value="ECO:0007669"/>
    <property type="project" value="InterPro"/>
</dbReference>
<dbReference type="Gene3D" id="3.40.718.10">
    <property type="entry name" value="Isopropylmalate Dehydrogenase"/>
    <property type="match status" value="1"/>
</dbReference>
<dbReference type="SMART" id="SM01329">
    <property type="entry name" value="Iso_dh"/>
    <property type="match status" value="1"/>
</dbReference>
<feature type="domain" description="Isopropylmalate dehydrogenase-like" evidence="3">
    <location>
        <begin position="3"/>
        <end position="350"/>
    </location>
</feature>
<evidence type="ECO:0000256" key="1">
    <source>
        <dbReference type="ARBA" id="ARBA00007769"/>
    </source>
</evidence>